<gene>
    <name evidence="14" type="ORF">EV700_2275</name>
</gene>
<dbReference type="NCBIfam" id="TIGR01525">
    <property type="entry name" value="ATPase-IB_hvy"/>
    <property type="match status" value="1"/>
</dbReference>
<keyword evidence="7" id="KW-1278">Translocase</keyword>
<evidence type="ECO:0000256" key="1">
    <source>
        <dbReference type="ARBA" id="ARBA00004127"/>
    </source>
</evidence>
<dbReference type="SUPFAM" id="SSF81653">
    <property type="entry name" value="Calcium ATPase, transduction domain A"/>
    <property type="match status" value="1"/>
</dbReference>
<comment type="catalytic activity">
    <reaction evidence="11">
        <text>Cu(2+)(in) + ATP + H2O = Cu(2+)(out) + ADP + phosphate + H(+)</text>
        <dbReference type="Rhea" id="RHEA:10376"/>
        <dbReference type="ChEBI" id="CHEBI:15377"/>
        <dbReference type="ChEBI" id="CHEBI:15378"/>
        <dbReference type="ChEBI" id="CHEBI:29036"/>
        <dbReference type="ChEBI" id="CHEBI:30616"/>
        <dbReference type="ChEBI" id="CHEBI:43474"/>
        <dbReference type="ChEBI" id="CHEBI:456216"/>
        <dbReference type="EC" id="7.2.2.9"/>
    </reaction>
</comment>
<dbReference type="PROSITE" id="PS50846">
    <property type="entry name" value="HMA_2"/>
    <property type="match status" value="1"/>
</dbReference>
<dbReference type="InterPro" id="IPR059000">
    <property type="entry name" value="ATPase_P-type_domA"/>
</dbReference>
<dbReference type="GO" id="GO:0055070">
    <property type="term" value="P:copper ion homeostasis"/>
    <property type="evidence" value="ECO:0007669"/>
    <property type="project" value="TreeGrafter"/>
</dbReference>
<keyword evidence="12" id="KW-1003">Cell membrane</keyword>
<dbReference type="SFLD" id="SFLDS00003">
    <property type="entry name" value="Haloacid_Dehalogenase"/>
    <property type="match status" value="1"/>
</dbReference>
<reference evidence="14 15" key="1">
    <citation type="submission" date="2019-02" db="EMBL/GenBank/DDBJ databases">
        <title>Genomic Encyclopedia of Type Strains, Phase IV (KMG-IV): sequencing the most valuable type-strain genomes for metagenomic binning, comparative biology and taxonomic classification.</title>
        <authorList>
            <person name="Goeker M."/>
        </authorList>
    </citation>
    <scope>NUCLEOTIDE SEQUENCE [LARGE SCALE GENOMIC DNA]</scope>
    <source>
        <strain evidence="14 15">DSM 105135</strain>
    </source>
</reference>
<evidence type="ECO:0000256" key="10">
    <source>
        <dbReference type="ARBA" id="ARBA00038904"/>
    </source>
</evidence>
<dbReference type="Pfam" id="PF00702">
    <property type="entry name" value="Hydrolase"/>
    <property type="match status" value="1"/>
</dbReference>
<dbReference type="SUPFAM" id="SSF56784">
    <property type="entry name" value="HAD-like"/>
    <property type="match status" value="1"/>
</dbReference>
<dbReference type="PANTHER" id="PTHR43520">
    <property type="entry name" value="ATP7, ISOFORM B"/>
    <property type="match status" value="1"/>
</dbReference>
<dbReference type="SFLD" id="SFLDG00002">
    <property type="entry name" value="C1.7:_P-type_atpase_like"/>
    <property type="match status" value="1"/>
</dbReference>
<dbReference type="InterPro" id="IPR008250">
    <property type="entry name" value="ATPase_P-typ_transduc_dom_A_sf"/>
</dbReference>
<feature type="transmembrane region" description="Helical" evidence="12">
    <location>
        <begin position="342"/>
        <end position="364"/>
    </location>
</feature>
<keyword evidence="8 12" id="KW-1133">Transmembrane helix</keyword>
<evidence type="ECO:0000259" key="13">
    <source>
        <dbReference type="PROSITE" id="PS50846"/>
    </source>
</evidence>
<dbReference type="InterPro" id="IPR018303">
    <property type="entry name" value="ATPase_P-typ_P_site"/>
</dbReference>
<sequence>MNTSTADDKTGTGSLELKIDGMTCASCVARVEKALRKVPGVKDASVNLATEKATIAAGPAVSFAQLAAAVVKAGYSVAAVSDDGVEAAPPTRRLPEWWPVAVAALLTLPLTAPMLLALVRIDFMLDGWWQLALATPVQFWLGARFYRGGWKAARALSGNMDLLVAIGTSAAYGMSLYLLLEHGEHGMPHLYFEGSAVVITLVLLGKWLETRAKRQTTDAIRALNALRPTVAWVQVGAQEVEVPVAQVAVGDTVIVRPGERLPVDGRITEGHSHVDEALITGESLPVSKQPGDRVTGGSVNGEGVLRVLTDAVGAETTLARIIRLVESAQAAKAPIQRLVDRVSAVFVPVVLAIALLTFAGWMLAGAAWEQALINAVAVLVIACPCALGLATPTAIMVGTGVAARHGILIKDAEALEIAHAVTAVAFDKTGTLTEGKPALTDLLPADGFDRDEVLRHAAALQQFSDHPLAHAVMTAVAAAGLDIPPATGAAALPGRGVRGEVDGTVWMLGSTRLREEHADAPEALLAEAQRLEGDGRSLSWLLREDAHGAVVAGLLAFGDTLKPESRSAVARLQALGVRTVMLTGDNPGSARVVARELHIDEVHAGLLPGDKAGIIRALRAGGRVVAMVGDGLNDAPALTAADVGLGLSTGTDVAMESAGITLMRGDPRLVADAFDISRRTYGKIRQGLFWAFAYNVLGIPLAALGLLSPVVAGAAMAFSSVSVVTNALLLKRWRGASDSGSEGRKTP</sequence>
<dbReference type="FunFam" id="3.30.70.100:FF:000005">
    <property type="entry name" value="Copper-exporting P-type ATPase A"/>
    <property type="match status" value="1"/>
</dbReference>
<comment type="subcellular location">
    <subcellularLocation>
        <location evidence="12">Cell membrane</location>
    </subcellularLocation>
    <subcellularLocation>
        <location evidence="1">Endomembrane system</location>
        <topology evidence="1">Multi-pass membrane protein</topology>
    </subcellularLocation>
</comment>
<keyword evidence="9 12" id="KW-0472">Membrane</keyword>
<feature type="transmembrane region" description="Helical" evidence="12">
    <location>
        <begin position="687"/>
        <end position="704"/>
    </location>
</feature>
<dbReference type="InterPro" id="IPR006121">
    <property type="entry name" value="HMA_dom"/>
</dbReference>
<dbReference type="PANTHER" id="PTHR43520:SF8">
    <property type="entry name" value="P-TYPE CU(+) TRANSPORTER"/>
    <property type="match status" value="1"/>
</dbReference>
<proteinExistence type="inferred from homology"/>
<dbReference type="GO" id="GO:0005524">
    <property type="term" value="F:ATP binding"/>
    <property type="evidence" value="ECO:0007669"/>
    <property type="project" value="UniProtKB-UniRule"/>
</dbReference>
<evidence type="ECO:0000256" key="7">
    <source>
        <dbReference type="ARBA" id="ARBA00022967"/>
    </source>
</evidence>
<dbReference type="InterPro" id="IPR023299">
    <property type="entry name" value="ATPase_P-typ_cyto_dom_N"/>
</dbReference>
<dbReference type="FunFam" id="2.70.150.10:FF:000002">
    <property type="entry name" value="Copper-transporting ATPase 1, putative"/>
    <property type="match status" value="1"/>
</dbReference>
<dbReference type="InterPro" id="IPR023214">
    <property type="entry name" value="HAD_sf"/>
</dbReference>
<dbReference type="EC" id="7.2.2.9" evidence="10"/>
<keyword evidence="5 12" id="KW-0547">Nucleotide-binding</keyword>
<dbReference type="InterPro" id="IPR017969">
    <property type="entry name" value="Heavy-metal-associated_CS"/>
</dbReference>
<dbReference type="Pfam" id="PF00122">
    <property type="entry name" value="E1-E2_ATPase"/>
    <property type="match status" value="1"/>
</dbReference>
<dbReference type="Gene3D" id="3.40.1110.10">
    <property type="entry name" value="Calcium-transporting ATPase, cytoplasmic domain N"/>
    <property type="match status" value="1"/>
</dbReference>
<feature type="transmembrane region" description="Helical" evidence="12">
    <location>
        <begin position="158"/>
        <end position="178"/>
    </location>
</feature>
<dbReference type="PRINTS" id="PR00943">
    <property type="entry name" value="CUATPASE"/>
</dbReference>
<dbReference type="InterPro" id="IPR023298">
    <property type="entry name" value="ATPase_P-typ_TM_dom_sf"/>
</dbReference>
<evidence type="ECO:0000256" key="5">
    <source>
        <dbReference type="ARBA" id="ARBA00022741"/>
    </source>
</evidence>
<dbReference type="InterPro" id="IPR036163">
    <property type="entry name" value="HMA_dom_sf"/>
</dbReference>
<keyword evidence="3 12" id="KW-0812">Transmembrane</keyword>
<protein>
    <recommendedName>
        <fullName evidence="10">P-type Cu(2+) transporter</fullName>
        <ecNumber evidence="10">7.2.2.9</ecNumber>
    </recommendedName>
</protein>
<evidence type="ECO:0000313" key="15">
    <source>
        <dbReference type="Proteomes" id="UP000292423"/>
    </source>
</evidence>
<evidence type="ECO:0000256" key="6">
    <source>
        <dbReference type="ARBA" id="ARBA00022840"/>
    </source>
</evidence>
<dbReference type="Gene3D" id="3.40.50.1000">
    <property type="entry name" value="HAD superfamily/HAD-like"/>
    <property type="match status" value="1"/>
</dbReference>
<feature type="transmembrane region" description="Helical" evidence="12">
    <location>
        <begin position="710"/>
        <end position="730"/>
    </location>
</feature>
<comment type="caution">
    <text evidence="14">The sequence shown here is derived from an EMBL/GenBank/DDBJ whole genome shotgun (WGS) entry which is preliminary data.</text>
</comment>
<feature type="domain" description="HMA" evidence="13">
    <location>
        <begin position="13"/>
        <end position="78"/>
    </location>
</feature>
<feature type="transmembrane region" description="Helical" evidence="12">
    <location>
        <begin position="97"/>
        <end position="121"/>
    </location>
</feature>
<organism evidence="14 15">
    <name type="scientific">Fluviicoccus keumensis</name>
    <dbReference type="NCBI Taxonomy" id="1435465"/>
    <lineage>
        <taxon>Bacteria</taxon>
        <taxon>Pseudomonadati</taxon>
        <taxon>Pseudomonadota</taxon>
        <taxon>Gammaproteobacteria</taxon>
        <taxon>Moraxellales</taxon>
        <taxon>Moraxellaceae</taxon>
        <taxon>Fluviicoccus</taxon>
    </lineage>
</organism>
<dbReference type="NCBIfam" id="TIGR01494">
    <property type="entry name" value="ATPase_P-type"/>
    <property type="match status" value="2"/>
</dbReference>
<dbReference type="SFLD" id="SFLDF00027">
    <property type="entry name" value="p-type_atpase"/>
    <property type="match status" value="1"/>
</dbReference>
<evidence type="ECO:0000256" key="8">
    <source>
        <dbReference type="ARBA" id="ARBA00022989"/>
    </source>
</evidence>
<dbReference type="RefSeq" id="WP_130413843.1">
    <property type="nucleotide sequence ID" value="NZ_SHKX01000013.1"/>
</dbReference>
<dbReference type="InterPro" id="IPR001757">
    <property type="entry name" value="P_typ_ATPase"/>
</dbReference>
<evidence type="ECO:0000256" key="9">
    <source>
        <dbReference type="ARBA" id="ARBA00023136"/>
    </source>
</evidence>
<keyword evidence="4 12" id="KW-0479">Metal-binding</keyword>
<dbReference type="EMBL" id="SHKX01000013">
    <property type="protein sequence ID" value="RZU38345.1"/>
    <property type="molecule type" value="Genomic_DNA"/>
</dbReference>
<dbReference type="PROSITE" id="PS00154">
    <property type="entry name" value="ATPASE_E1_E2"/>
    <property type="match status" value="1"/>
</dbReference>
<feature type="transmembrane region" description="Helical" evidence="12">
    <location>
        <begin position="127"/>
        <end position="146"/>
    </location>
</feature>
<dbReference type="NCBIfam" id="TIGR01511">
    <property type="entry name" value="ATPase-IB1_Cu"/>
    <property type="match status" value="1"/>
</dbReference>
<dbReference type="PRINTS" id="PR00119">
    <property type="entry name" value="CATATPASE"/>
</dbReference>
<evidence type="ECO:0000256" key="11">
    <source>
        <dbReference type="ARBA" id="ARBA00047424"/>
    </source>
</evidence>
<dbReference type="Gene3D" id="3.30.70.100">
    <property type="match status" value="1"/>
</dbReference>
<dbReference type="Gene3D" id="2.70.150.10">
    <property type="entry name" value="Calcium-transporting ATPase, cytoplasmic transduction domain A"/>
    <property type="match status" value="1"/>
</dbReference>
<dbReference type="SUPFAM" id="SSF81665">
    <property type="entry name" value="Calcium ATPase, transmembrane domain M"/>
    <property type="match status" value="1"/>
</dbReference>
<dbReference type="GO" id="GO:0005886">
    <property type="term" value="C:plasma membrane"/>
    <property type="evidence" value="ECO:0007669"/>
    <property type="project" value="UniProtKB-SubCell"/>
</dbReference>
<name>A0A4Q7YNV4_9GAMM</name>
<dbReference type="CDD" id="cd02094">
    <property type="entry name" value="P-type_ATPase_Cu-like"/>
    <property type="match status" value="1"/>
</dbReference>
<comment type="similarity">
    <text evidence="2 12">Belongs to the cation transport ATPase (P-type) (TC 3.A.3) family. Type IB subfamily.</text>
</comment>
<keyword evidence="15" id="KW-1185">Reference proteome</keyword>
<dbReference type="Proteomes" id="UP000292423">
    <property type="component" value="Unassembled WGS sequence"/>
</dbReference>
<dbReference type="GO" id="GO:0012505">
    <property type="term" value="C:endomembrane system"/>
    <property type="evidence" value="ECO:0007669"/>
    <property type="project" value="UniProtKB-SubCell"/>
</dbReference>
<dbReference type="GO" id="GO:0016887">
    <property type="term" value="F:ATP hydrolysis activity"/>
    <property type="evidence" value="ECO:0007669"/>
    <property type="project" value="InterPro"/>
</dbReference>
<feature type="transmembrane region" description="Helical" evidence="12">
    <location>
        <begin position="370"/>
        <end position="390"/>
    </location>
</feature>
<keyword evidence="6 12" id="KW-0067">ATP-binding</keyword>
<dbReference type="InterPro" id="IPR044492">
    <property type="entry name" value="P_typ_ATPase_HD_dom"/>
</dbReference>
<evidence type="ECO:0000256" key="3">
    <source>
        <dbReference type="ARBA" id="ARBA00022692"/>
    </source>
</evidence>
<evidence type="ECO:0000256" key="12">
    <source>
        <dbReference type="RuleBase" id="RU362081"/>
    </source>
</evidence>
<dbReference type="Pfam" id="PF00403">
    <property type="entry name" value="HMA"/>
    <property type="match status" value="1"/>
</dbReference>
<evidence type="ECO:0000313" key="14">
    <source>
        <dbReference type="EMBL" id="RZU38345.1"/>
    </source>
</evidence>
<dbReference type="GO" id="GO:0043682">
    <property type="term" value="F:P-type divalent copper transporter activity"/>
    <property type="evidence" value="ECO:0007669"/>
    <property type="project" value="UniProtKB-EC"/>
</dbReference>
<dbReference type="CDD" id="cd00371">
    <property type="entry name" value="HMA"/>
    <property type="match status" value="1"/>
</dbReference>
<accession>A0A4Q7YNV4</accession>
<dbReference type="InterPro" id="IPR036412">
    <property type="entry name" value="HAD-like_sf"/>
</dbReference>
<dbReference type="GO" id="GO:0005507">
    <property type="term" value="F:copper ion binding"/>
    <property type="evidence" value="ECO:0007669"/>
    <property type="project" value="TreeGrafter"/>
</dbReference>
<evidence type="ECO:0000256" key="4">
    <source>
        <dbReference type="ARBA" id="ARBA00022723"/>
    </source>
</evidence>
<dbReference type="SUPFAM" id="SSF55008">
    <property type="entry name" value="HMA, heavy metal-associated domain"/>
    <property type="match status" value="1"/>
</dbReference>
<dbReference type="PROSITE" id="PS01047">
    <property type="entry name" value="HMA_1"/>
    <property type="match status" value="1"/>
</dbReference>
<dbReference type="InterPro" id="IPR027256">
    <property type="entry name" value="P-typ_ATPase_IB"/>
</dbReference>
<evidence type="ECO:0000256" key="2">
    <source>
        <dbReference type="ARBA" id="ARBA00006024"/>
    </source>
</evidence>
<feature type="transmembrane region" description="Helical" evidence="12">
    <location>
        <begin position="190"/>
        <end position="208"/>
    </location>
</feature>
<dbReference type="AlphaFoldDB" id="A0A4Q7YNV4"/>
<dbReference type="OrthoDB" id="9814270at2"/>